<dbReference type="Proteomes" id="UP000001646">
    <property type="component" value="Unplaced"/>
</dbReference>
<feature type="domain" description="BPTI/Kunitz inhibitor" evidence="8">
    <location>
        <begin position="21"/>
        <end position="71"/>
    </location>
</feature>
<reference evidence="9" key="2">
    <citation type="submission" date="2025-08" db="UniProtKB">
        <authorList>
            <consortium name="Ensembl"/>
        </authorList>
    </citation>
    <scope>IDENTIFICATION</scope>
</reference>
<sequence length="77" mass="8934">LQLNLYKFLLSFLSFLVDPVCKLPKKIGRCKASFPRFYFDTNRWQCEIFFYGGCGGNANNFLTEDDCSNTSQVFRTV</sequence>
<dbReference type="GO" id="GO:0004867">
    <property type="term" value="F:serine-type endopeptidase inhibitor activity"/>
    <property type="evidence" value="ECO:0007669"/>
    <property type="project" value="UniProtKB-KW"/>
</dbReference>
<dbReference type="SMART" id="SM00131">
    <property type="entry name" value="KU"/>
    <property type="match status" value="1"/>
</dbReference>
<evidence type="ECO:0000256" key="5">
    <source>
        <dbReference type="ARBA" id="ARBA00022900"/>
    </source>
</evidence>
<protein>
    <recommendedName>
        <fullName evidence="8">BPTI/Kunitz inhibitor domain-containing protein</fullName>
    </recommendedName>
</protein>
<feature type="signal peptide" evidence="7">
    <location>
        <begin position="1"/>
        <end position="22"/>
    </location>
</feature>
<dbReference type="InterPro" id="IPR002223">
    <property type="entry name" value="Kunitz_BPTI"/>
</dbReference>
<keyword evidence="6" id="KW-1015">Disulfide bond</keyword>
<dbReference type="GO" id="GO:0005576">
    <property type="term" value="C:extracellular region"/>
    <property type="evidence" value="ECO:0007669"/>
    <property type="project" value="UniProtKB-SubCell"/>
</dbReference>
<keyword evidence="5" id="KW-0722">Serine protease inhibitor</keyword>
<keyword evidence="2" id="KW-0964">Secreted</keyword>
<dbReference type="Gene3D" id="4.10.410.10">
    <property type="entry name" value="Pancreatic trypsin inhibitor Kunitz domain"/>
    <property type="match status" value="1"/>
</dbReference>
<dbReference type="GO" id="GO:0044483">
    <property type="term" value="P:venom-mediated perturbation of hemostasis"/>
    <property type="evidence" value="ECO:0007669"/>
    <property type="project" value="UniProtKB-ARBA"/>
</dbReference>
<dbReference type="InParanoid" id="A0A803TJA9"/>
<evidence type="ECO:0000256" key="4">
    <source>
        <dbReference type="ARBA" id="ARBA00022729"/>
    </source>
</evidence>
<dbReference type="InterPro" id="IPR036880">
    <property type="entry name" value="Kunitz_BPTI_sf"/>
</dbReference>
<dbReference type="PRINTS" id="PR00759">
    <property type="entry name" value="BASICPTASE"/>
</dbReference>
<keyword evidence="10" id="KW-1185">Reference proteome</keyword>
<dbReference type="AlphaFoldDB" id="A0A803TJA9"/>
<dbReference type="GeneTree" id="ENSGT00960000189958"/>
<evidence type="ECO:0000259" key="8">
    <source>
        <dbReference type="PROSITE" id="PS50279"/>
    </source>
</evidence>
<feature type="chain" id="PRO_5032339029" description="BPTI/Kunitz inhibitor domain-containing protein" evidence="7">
    <location>
        <begin position="23"/>
        <end position="77"/>
    </location>
</feature>
<evidence type="ECO:0000313" key="10">
    <source>
        <dbReference type="Proteomes" id="UP000001646"/>
    </source>
</evidence>
<dbReference type="InterPro" id="IPR020901">
    <property type="entry name" value="Prtase_inh_Kunz-CS"/>
</dbReference>
<organism evidence="9 10">
    <name type="scientific">Anolis carolinensis</name>
    <name type="common">Green anole</name>
    <name type="synonym">American chameleon</name>
    <dbReference type="NCBI Taxonomy" id="28377"/>
    <lineage>
        <taxon>Eukaryota</taxon>
        <taxon>Metazoa</taxon>
        <taxon>Chordata</taxon>
        <taxon>Craniata</taxon>
        <taxon>Vertebrata</taxon>
        <taxon>Euteleostomi</taxon>
        <taxon>Lepidosauria</taxon>
        <taxon>Squamata</taxon>
        <taxon>Bifurcata</taxon>
        <taxon>Unidentata</taxon>
        <taxon>Episquamata</taxon>
        <taxon>Toxicofera</taxon>
        <taxon>Iguania</taxon>
        <taxon>Dactyloidae</taxon>
        <taxon>Anolis</taxon>
    </lineage>
</organism>
<dbReference type="PANTHER" id="PTHR10083:SF376">
    <property type="entry name" value="SERINE PEPTIDASE INHIBITOR, KUNITZ TYPE, 3"/>
    <property type="match status" value="1"/>
</dbReference>
<reference evidence="9" key="1">
    <citation type="submission" date="2009-12" db="EMBL/GenBank/DDBJ databases">
        <title>The Genome Sequence of Anolis carolinensis (Green Anole Lizard).</title>
        <authorList>
            <consortium name="The Genome Sequencing Platform"/>
            <person name="Di Palma F."/>
            <person name="Alfoldi J."/>
            <person name="Heiman D."/>
            <person name="Young S."/>
            <person name="Grabherr M."/>
            <person name="Johnson J."/>
            <person name="Lander E.S."/>
            <person name="Lindblad-Toh K."/>
        </authorList>
    </citation>
    <scope>NUCLEOTIDE SEQUENCE [LARGE SCALE GENOMIC DNA]</scope>
    <source>
        <strain evidence="9">JBL SC #1</strain>
    </source>
</reference>
<reference evidence="9" key="3">
    <citation type="submission" date="2025-09" db="UniProtKB">
        <authorList>
            <consortium name="Ensembl"/>
        </authorList>
    </citation>
    <scope>IDENTIFICATION</scope>
</reference>
<name>A0A803TJA9_ANOCA</name>
<dbReference type="PROSITE" id="PS50279">
    <property type="entry name" value="BPTI_KUNITZ_2"/>
    <property type="match status" value="1"/>
</dbReference>
<evidence type="ECO:0000256" key="7">
    <source>
        <dbReference type="SAM" id="SignalP"/>
    </source>
</evidence>
<evidence type="ECO:0000256" key="2">
    <source>
        <dbReference type="ARBA" id="ARBA00022525"/>
    </source>
</evidence>
<comment type="subcellular location">
    <subcellularLocation>
        <location evidence="1">Secreted</location>
    </subcellularLocation>
</comment>
<dbReference type="FunFam" id="4.10.410.10:FF:000021">
    <property type="entry name" value="Serine protease inhibitor, putative"/>
    <property type="match status" value="1"/>
</dbReference>
<keyword evidence="3" id="KW-0646">Protease inhibitor</keyword>
<dbReference type="SUPFAM" id="SSF57362">
    <property type="entry name" value="BPTI-like"/>
    <property type="match status" value="1"/>
</dbReference>
<dbReference type="PANTHER" id="PTHR10083">
    <property type="entry name" value="KUNITZ-TYPE PROTEASE INHIBITOR-RELATED"/>
    <property type="match status" value="1"/>
</dbReference>
<evidence type="ECO:0000256" key="3">
    <source>
        <dbReference type="ARBA" id="ARBA00022690"/>
    </source>
</evidence>
<evidence type="ECO:0000256" key="6">
    <source>
        <dbReference type="ARBA" id="ARBA00023157"/>
    </source>
</evidence>
<evidence type="ECO:0000256" key="1">
    <source>
        <dbReference type="ARBA" id="ARBA00004613"/>
    </source>
</evidence>
<proteinExistence type="predicted"/>
<dbReference type="Ensembl" id="ENSACAT00000052758.1">
    <property type="protein sequence ID" value="ENSACAP00000035299.1"/>
    <property type="gene ID" value="ENSACAG00000000114.3"/>
</dbReference>
<dbReference type="PROSITE" id="PS00280">
    <property type="entry name" value="BPTI_KUNITZ_1"/>
    <property type="match status" value="1"/>
</dbReference>
<dbReference type="Pfam" id="PF00014">
    <property type="entry name" value="Kunitz_BPTI"/>
    <property type="match status" value="1"/>
</dbReference>
<evidence type="ECO:0000313" key="9">
    <source>
        <dbReference type="Ensembl" id="ENSACAP00000035299.1"/>
    </source>
</evidence>
<dbReference type="CDD" id="cd00109">
    <property type="entry name" value="Kunitz-type"/>
    <property type="match status" value="1"/>
</dbReference>
<accession>A0A803TJA9</accession>
<dbReference type="InterPro" id="IPR050098">
    <property type="entry name" value="TFPI/VKTCI-like"/>
</dbReference>
<keyword evidence="4 7" id="KW-0732">Signal</keyword>